<dbReference type="Proteomes" id="UP000751190">
    <property type="component" value="Unassembled WGS sequence"/>
</dbReference>
<reference evidence="7" key="2">
    <citation type="submission" date="2021-05" db="EMBL/GenBank/DDBJ databases">
        <title>The genome of the haptophyte Pavlova lutheri (Diacronema luteri, Pavlovales) - a model for lipid biosynthesis in eukaryotic algae.</title>
        <authorList>
            <person name="Hulatt C.J."/>
            <person name="Posewitz M.C."/>
        </authorList>
    </citation>
    <scope>NUCLEOTIDE SEQUENCE</scope>
    <source>
        <strain evidence="7">NIVA-4/92</strain>
    </source>
</reference>
<dbReference type="InterPro" id="IPR036249">
    <property type="entry name" value="Thioredoxin-like_sf"/>
</dbReference>
<dbReference type="PRINTS" id="PR00421">
    <property type="entry name" value="THIOREDOXIN"/>
</dbReference>
<keyword evidence="3" id="KW-1133">Transmembrane helix</keyword>
<evidence type="ECO:0000313" key="6">
    <source>
        <dbReference type="EMBL" id="CAD8275774.1"/>
    </source>
</evidence>
<dbReference type="GO" id="GO:0005783">
    <property type="term" value="C:endoplasmic reticulum"/>
    <property type="evidence" value="ECO:0007669"/>
    <property type="project" value="TreeGrafter"/>
</dbReference>
<gene>
    <name evidence="7" type="ORF">KFE25_012066</name>
    <name evidence="6" type="ORF">PLUT1463_LOCUS10090</name>
</gene>
<dbReference type="OMA" id="KMFVHET"/>
<protein>
    <recommendedName>
        <fullName evidence="5">Thioredoxin domain-containing protein</fullName>
    </recommendedName>
</protein>
<dbReference type="InterPro" id="IPR051063">
    <property type="entry name" value="PDI"/>
</dbReference>
<dbReference type="OrthoDB" id="427280at2759"/>
<keyword evidence="3" id="KW-0472">Membrane</keyword>
<keyword evidence="3" id="KW-0812">Transmembrane</keyword>
<feature type="region of interest" description="Disordered" evidence="2">
    <location>
        <begin position="199"/>
        <end position="227"/>
    </location>
</feature>
<evidence type="ECO:0000313" key="8">
    <source>
        <dbReference type="Proteomes" id="UP000751190"/>
    </source>
</evidence>
<dbReference type="InterPro" id="IPR017937">
    <property type="entry name" value="Thioredoxin_CS"/>
</dbReference>
<dbReference type="EMBL" id="JAGTXO010000021">
    <property type="protein sequence ID" value="KAG8462246.1"/>
    <property type="molecule type" value="Genomic_DNA"/>
</dbReference>
<evidence type="ECO:0000313" key="7">
    <source>
        <dbReference type="EMBL" id="KAG8462246.1"/>
    </source>
</evidence>
<dbReference type="PROSITE" id="PS00194">
    <property type="entry name" value="THIOREDOXIN_1"/>
    <property type="match status" value="1"/>
</dbReference>
<evidence type="ECO:0000256" key="2">
    <source>
        <dbReference type="SAM" id="MobiDB-lite"/>
    </source>
</evidence>
<comment type="similarity">
    <text evidence="1">Belongs to the protein disulfide isomerase family.</text>
</comment>
<evidence type="ECO:0000256" key="4">
    <source>
        <dbReference type="SAM" id="SignalP"/>
    </source>
</evidence>
<reference evidence="6" key="1">
    <citation type="submission" date="2021-01" db="EMBL/GenBank/DDBJ databases">
        <authorList>
            <person name="Corre E."/>
            <person name="Pelletier E."/>
            <person name="Niang G."/>
            <person name="Scheremetjew M."/>
            <person name="Finn R."/>
            <person name="Kale V."/>
            <person name="Holt S."/>
            <person name="Cochrane G."/>
            <person name="Meng A."/>
            <person name="Brown T."/>
            <person name="Cohen L."/>
        </authorList>
    </citation>
    <scope>NUCLEOTIDE SEQUENCE</scope>
    <source>
        <strain evidence="6">RCC1537</strain>
    </source>
</reference>
<dbReference type="PROSITE" id="PS51352">
    <property type="entry name" value="THIOREDOXIN_2"/>
    <property type="match status" value="1"/>
</dbReference>
<name>A0A7R9YN15_DIALT</name>
<dbReference type="PANTHER" id="PTHR45672">
    <property type="entry name" value="PROTEIN DISULFIDE-ISOMERASE C17H9.14C-RELATED"/>
    <property type="match status" value="1"/>
</dbReference>
<dbReference type="SUPFAM" id="SSF52833">
    <property type="entry name" value="Thioredoxin-like"/>
    <property type="match status" value="1"/>
</dbReference>
<evidence type="ECO:0000256" key="1">
    <source>
        <dbReference type="ARBA" id="ARBA00006347"/>
    </source>
</evidence>
<sequence length="227" mass="23798">MRRFAAALVALAAGTARGEAAAVVALTEANFDAETRIGTPSPRPYFVEFFAPWCGHCKKLAPAWEELAQKLAADGHATAVGAVDATIHKGLATRFGVRGFPTLVLFAEDGQMFKYTGSRGVDELEAFAKGGFKKYHGTAVPAPPTMLSEMRDALTDLFNAIVALYRNQFAAALVMTSIALFAGLTIGFAAGLVLAPTPAPPPRRPPAAATPAPQPAINADAKSTKED</sequence>
<organism evidence="6">
    <name type="scientific">Diacronema lutheri</name>
    <name type="common">Unicellular marine alga</name>
    <name type="synonym">Monochrysis lutheri</name>
    <dbReference type="NCBI Taxonomy" id="2081491"/>
    <lineage>
        <taxon>Eukaryota</taxon>
        <taxon>Haptista</taxon>
        <taxon>Haptophyta</taxon>
        <taxon>Pavlovophyceae</taxon>
        <taxon>Pavlovales</taxon>
        <taxon>Pavlovaceae</taxon>
        <taxon>Diacronema</taxon>
    </lineage>
</organism>
<feature type="signal peptide" evidence="4">
    <location>
        <begin position="1"/>
        <end position="20"/>
    </location>
</feature>
<feature type="domain" description="Thioredoxin" evidence="5">
    <location>
        <begin position="15"/>
        <end position="133"/>
    </location>
</feature>
<feature type="transmembrane region" description="Helical" evidence="3">
    <location>
        <begin position="169"/>
        <end position="195"/>
    </location>
</feature>
<dbReference type="InterPro" id="IPR013766">
    <property type="entry name" value="Thioredoxin_domain"/>
</dbReference>
<dbReference type="GO" id="GO:0006457">
    <property type="term" value="P:protein folding"/>
    <property type="evidence" value="ECO:0007669"/>
    <property type="project" value="TreeGrafter"/>
</dbReference>
<evidence type="ECO:0000259" key="5">
    <source>
        <dbReference type="PROSITE" id="PS51352"/>
    </source>
</evidence>
<dbReference type="EMBL" id="HBEB01015756">
    <property type="protein sequence ID" value="CAD8275774.1"/>
    <property type="molecule type" value="Transcribed_RNA"/>
</dbReference>
<dbReference type="GO" id="GO:0003756">
    <property type="term" value="F:protein disulfide isomerase activity"/>
    <property type="evidence" value="ECO:0007669"/>
    <property type="project" value="TreeGrafter"/>
</dbReference>
<dbReference type="CDD" id="cd02961">
    <property type="entry name" value="PDI_a_family"/>
    <property type="match status" value="1"/>
</dbReference>
<feature type="chain" id="PRO_5035680769" description="Thioredoxin domain-containing protein" evidence="4">
    <location>
        <begin position="21"/>
        <end position="227"/>
    </location>
</feature>
<dbReference type="Pfam" id="PF00085">
    <property type="entry name" value="Thioredoxin"/>
    <property type="match status" value="1"/>
</dbReference>
<dbReference type="Gene3D" id="3.40.30.10">
    <property type="entry name" value="Glutaredoxin"/>
    <property type="match status" value="1"/>
</dbReference>
<evidence type="ECO:0000256" key="3">
    <source>
        <dbReference type="SAM" id="Phobius"/>
    </source>
</evidence>
<accession>A0A7R9YN15</accession>
<keyword evidence="8" id="KW-1185">Reference proteome</keyword>
<keyword evidence="4" id="KW-0732">Signal</keyword>
<proteinExistence type="inferred from homology"/>
<dbReference type="AlphaFoldDB" id="A0A7R9YN15"/>